<dbReference type="AlphaFoldDB" id="A0A1Q8Q287"/>
<sequence length="359" mass="41403">MRMIFEPNFKKAEQAAYQLHEIANITALPVKVRKIDKHFKDLKIKPYKWFAKEWGITHEETIRLLGSDEGCCFHWKQQDIYLVLYNEKVENQARIRWTIAHELGHYMLKHNLKSQRSILGRGGVPDKEYDMYEKEANCFARNFLAPPVVITNLPHWDTYLIGELCNISFEASTHTFEFYKNGKKIGVRYSLGSKIGLRFKQFVFKVSNKKYCKNCNVSFVSETARFCECCGSDQLTRTLFLNQGDDIEMIYPVVYSADESGKVNICPRCLNEEMHPAGDFCPQCGLEVVNRCDDISYYSNHAPVFNCEAVLSPNQRHCHVCGCQSTFLRNGVLEPWEKIKEKAGQTTVLSEGFSKNPSL</sequence>
<reference evidence="2 3" key="1">
    <citation type="submission" date="2016-12" db="EMBL/GenBank/DDBJ databases">
        <title>Domibacillus antri genome sequencing.</title>
        <authorList>
            <person name="Verma A."/>
            <person name="Krishnamurthi S."/>
        </authorList>
    </citation>
    <scope>NUCLEOTIDE SEQUENCE [LARGE SCALE GENOMIC DNA]</scope>
    <source>
        <strain evidence="2 3">XD80</strain>
    </source>
</reference>
<protein>
    <recommendedName>
        <fullName evidence="1">IrrE N-terminal-like domain-containing protein</fullName>
    </recommendedName>
</protein>
<keyword evidence="3" id="KW-1185">Reference proteome</keyword>
<evidence type="ECO:0000259" key="1">
    <source>
        <dbReference type="Pfam" id="PF06114"/>
    </source>
</evidence>
<name>A0A1Q8Q287_9BACI</name>
<dbReference type="Gene3D" id="1.10.10.2910">
    <property type="match status" value="1"/>
</dbReference>
<dbReference type="EMBL" id="MSDU01000048">
    <property type="protein sequence ID" value="OLN21432.1"/>
    <property type="molecule type" value="Genomic_DNA"/>
</dbReference>
<organism evidence="2 3">
    <name type="scientific">Domibacillus antri</name>
    <dbReference type="NCBI Taxonomy" id="1714264"/>
    <lineage>
        <taxon>Bacteria</taxon>
        <taxon>Bacillati</taxon>
        <taxon>Bacillota</taxon>
        <taxon>Bacilli</taxon>
        <taxon>Bacillales</taxon>
        <taxon>Bacillaceae</taxon>
        <taxon>Domibacillus</taxon>
    </lineage>
</organism>
<gene>
    <name evidence="2" type="ORF">BTO30_15055</name>
</gene>
<evidence type="ECO:0000313" key="3">
    <source>
        <dbReference type="Proteomes" id="UP000185568"/>
    </source>
</evidence>
<feature type="domain" description="IrrE N-terminal-like" evidence="1">
    <location>
        <begin position="74"/>
        <end position="171"/>
    </location>
</feature>
<dbReference type="Pfam" id="PF06114">
    <property type="entry name" value="Peptidase_M78"/>
    <property type="match status" value="1"/>
</dbReference>
<comment type="caution">
    <text evidence="2">The sequence shown here is derived from an EMBL/GenBank/DDBJ whole genome shotgun (WGS) entry which is preliminary data.</text>
</comment>
<dbReference type="Proteomes" id="UP000185568">
    <property type="component" value="Unassembled WGS sequence"/>
</dbReference>
<evidence type="ECO:0000313" key="2">
    <source>
        <dbReference type="EMBL" id="OLN21432.1"/>
    </source>
</evidence>
<accession>A0A1Q8Q287</accession>
<dbReference type="STRING" id="1714264.BTO30_15055"/>
<proteinExistence type="predicted"/>
<dbReference type="InterPro" id="IPR010359">
    <property type="entry name" value="IrrE_HExxH"/>
</dbReference>